<evidence type="ECO:0000313" key="2">
    <source>
        <dbReference type="Proteomes" id="UP001218218"/>
    </source>
</evidence>
<dbReference type="Proteomes" id="UP001218218">
    <property type="component" value="Unassembled WGS sequence"/>
</dbReference>
<reference evidence="1" key="1">
    <citation type="submission" date="2023-03" db="EMBL/GenBank/DDBJ databases">
        <title>Massive genome expansion in bonnet fungi (Mycena s.s.) driven by repeated elements and novel gene families across ecological guilds.</title>
        <authorList>
            <consortium name="Lawrence Berkeley National Laboratory"/>
            <person name="Harder C.B."/>
            <person name="Miyauchi S."/>
            <person name="Viragh M."/>
            <person name="Kuo A."/>
            <person name="Thoen E."/>
            <person name="Andreopoulos B."/>
            <person name="Lu D."/>
            <person name="Skrede I."/>
            <person name="Drula E."/>
            <person name="Henrissat B."/>
            <person name="Morin E."/>
            <person name="Kohler A."/>
            <person name="Barry K."/>
            <person name="LaButti K."/>
            <person name="Morin E."/>
            <person name="Salamov A."/>
            <person name="Lipzen A."/>
            <person name="Mereny Z."/>
            <person name="Hegedus B."/>
            <person name="Baldrian P."/>
            <person name="Stursova M."/>
            <person name="Weitz H."/>
            <person name="Taylor A."/>
            <person name="Grigoriev I.V."/>
            <person name="Nagy L.G."/>
            <person name="Martin F."/>
            <person name="Kauserud H."/>
        </authorList>
    </citation>
    <scope>NUCLEOTIDE SEQUENCE</scope>
    <source>
        <strain evidence="1">CBHHK002</strain>
    </source>
</reference>
<proteinExistence type="predicted"/>
<dbReference type="PANTHER" id="PTHR35871">
    <property type="entry name" value="EXPRESSED PROTEIN"/>
    <property type="match status" value="1"/>
</dbReference>
<comment type="caution">
    <text evidence="1">The sequence shown here is derived from an EMBL/GenBank/DDBJ whole genome shotgun (WGS) entry which is preliminary data.</text>
</comment>
<protein>
    <submittedName>
        <fullName evidence="1">Uncharacterized protein</fullName>
    </submittedName>
</protein>
<name>A0AAD6ZM65_9AGAR</name>
<gene>
    <name evidence="1" type="ORF">DFH08DRAFT_709605</name>
</gene>
<keyword evidence="2" id="KW-1185">Reference proteome</keyword>
<organism evidence="1 2">
    <name type="scientific">Mycena albidolilacea</name>
    <dbReference type="NCBI Taxonomy" id="1033008"/>
    <lineage>
        <taxon>Eukaryota</taxon>
        <taxon>Fungi</taxon>
        <taxon>Dikarya</taxon>
        <taxon>Basidiomycota</taxon>
        <taxon>Agaricomycotina</taxon>
        <taxon>Agaricomycetes</taxon>
        <taxon>Agaricomycetidae</taxon>
        <taxon>Agaricales</taxon>
        <taxon>Marasmiineae</taxon>
        <taxon>Mycenaceae</taxon>
        <taxon>Mycena</taxon>
    </lineage>
</organism>
<dbReference type="AlphaFoldDB" id="A0AAD6ZM65"/>
<dbReference type="PANTHER" id="PTHR35871:SF1">
    <property type="entry name" value="CXC1-LIKE CYSTEINE CLUSTER ASSOCIATED WITH KDZ TRANSPOSASES DOMAIN-CONTAINING PROTEIN"/>
    <property type="match status" value="1"/>
</dbReference>
<dbReference type="EMBL" id="JARIHO010000039">
    <property type="protein sequence ID" value="KAJ7328503.1"/>
    <property type="molecule type" value="Genomic_DNA"/>
</dbReference>
<evidence type="ECO:0000313" key="1">
    <source>
        <dbReference type="EMBL" id="KAJ7328503.1"/>
    </source>
</evidence>
<sequence length="425" mass="48005">MVQGKTSTSPSAISVDPLLTDPIEDVFLASADNLARRLLTFSTRPEVPTAAPAQFYHEYTLPRTHPRATVEEVPDEDNISYLASAHPNPSTDSLDSITPTGTDPEQAAFEKAAATDLVSQDTYSRVYDVYVGPGKLCEAPTIFQATTAAKDLTVLLRGEKRGEHSTGYKDPGIDCRKRMEGMRIFLNFYTDPRLKTYGHWGASPLQTTVALGRGWYCMRGLCQLARQFIHDHSLLPVNPFGDGNESLLVNEGLATDINLYLQEIGNQITAEKVVEFLSHPEIMEKHGITRVISMRTARRYLRALGYRYTEPKKGQYTDGHEHEDVIHERDNVYLPKIKSLEARMHHWDRNGRPEFGPHPKGKRVVVWYHNESIFYAHNRKRKGWYHKDASKLHKKGDGHSLMVANFVSVDFGWSPTSLDGKRTAR</sequence>
<accession>A0AAD6ZM65</accession>